<comment type="subcellular location">
    <subcellularLocation>
        <location evidence="2">Mitochondrion inner membrane</location>
        <topology evidence="2">Peripheral membrane protein</topology>
        <orientation evidence="2">Matrix side</orientation>
    </subcellularLocation>
</comment>
<comment type="similarity">
    <text evidence="1 2">Belongs to the complex I NDUFA12 subunit family.</text>
</comment>
<dbReference type="Pfam" id="PF05071">
    <property type="entry name" value="NDUFA12"/>
    <property type="match status" value="1"/>
</dbReference>
<dbReference type="GeneID" id="103524313"/>
<keyword evidence="2" id="KW-0472">Membrane</keyword>
<dbReference type="GO" id="GO:0005743">
    <property type="term" value="C:mitochondrial inner membrane"/>
    <property type="evidence" value="ECO:0007669"/>
    <property type="project" value="UniProtKB-SubCell"/>
</dbReference>
<reference evidence="4" key="1">
    <citation type="submission" date="2025-08" db="UniProtKB">
        <authorList>
            <consortium name="RefSeq"/>
        </authorList>
    </citation>
    <scope>IDENTIFICATION</scope>
</reference>
<accession>A0A1S3DTE6</accession>
<keyword evidence="2" id="KW-0813">Transport</keyword>
<dbReference type="PANTHER" id="PTHR12910:SF2">
    <property type="entry name" value="NADH DEHYDROGENASE [UBIQUINONE] 1 ALPHA SUBCOMPLEX SUBUNIT 12"/>
    <property type="match status" value="1"/>
</dbReference>
<evidence type="ECO:0000256" key="2">
    <source>
        <dbReference type="RuleBase" id="RU363103"/>
    </source>
</evidence>
<dbReference type="AlphaFoldDB" id="A0A1S3DTE6"/>
<dbReference type="InterPro" id="IPR007763">
    <property type="entry name" value="NDUFA12"/>
</dbReference>
<keyword evidence="2" id="KW-0679">Respiratory chain</keyword>
<dbReference type="KEGG" id="dci:103524313"/>
<keyword evidence="3" id="KW-1185">Reference proteome</keyword>
<keyword evidence="2" id="KW-0999">Mitochondrion inner membrane</keyword>
<protein>
    <recommendedName>
        <fullName evidence="2">NADH dehydrogenase [ubiquinone] 1 alpha subcomplex subunit 12</fullName>
    </recommendedName>
</protein>
<dbReference type="RefSeq" id="XP_008487550.1">
    <property type="nucleotide sequence ID" value="XM_008489328.3"/>
</dbReference>
<evidence type="ECO:0000256" key="1">
    <source>
        <dbReference type="ARBA" id="ARBA00007355"/>
    </source>
</evidence>
<comment type="subunit">
    <text evidence="2">Complex I is composed of 45 different subunits.</text>
</comment>
<dbReference type="GO" id="GO:0045271">
    <property type="term" value="C:respiratory chain complex I"/>
    <property type="evidence" value="ECO:0007669"/>
    <property type="project" value="InterPro"/>
</dbReference>
<dbReference type="PANTHER" id="PTHR12910">
    <property type="entry name" value="NADH-UBIQUINONE OXIDOREDUCTASE SUBUNIT B17.2"/>
    <property type="match status" value="1"/>
</dbReference>
<sequence>MAKLLGLDKLAHLMQAIKQNGGILGSAKILLSLVPAEWYGWLHYKTDYLPHEKPKLHNEPMFSESLFTISGSLVPAEWYGWLHYKTDYLPHEDPGRPKYKWMAEHTENFSGSNKQYVPYSSTRTKIEAWKPK</sequence>
<evidence type="ECO:0000313" key="4">
    <source>
        <dbReference type="RefSeq" id="XP_008487550.1"/>
    </source>
</evidence>
<proteinExistence type="inferred from homology"/>
<comment type="function">
    <text evidence="2">Accessory subunit of the mitochondrial membrane respiratory chain NADH dehydrogenase (Complex I), that is believed not to be involved in catalysis. Complex I functions in the transfer of electrons from NADH to the respiratory chain. The immediate electron acceptor for the enzyme is believed to be ubiquinone.</text>
</comment>
<dbReference type="GO" id="GO:0006979">
    <property type="term" value="P:response to oxidative stress"/>
    <property type="evidence" value="ECO:0007669"/>
    <property type="project" value="TreeGrafter"/>
</dbReference>
<evidence type="ECO:0000313" key="3">
    <source>
        <dbReference type="Proteomes" id="UP000079169"/>
    </source>
</evidence>
<organism evidence="3 4">
    <name type="scientific">Diaphorina citri</name>
    <name type="common">Asian citrus psyllid</name>
    <dbReference type="NCBI Taxonomy" id="121845"/>
    <lineage>
        <taxon>Eukaryota</taxon>
        <taxon>Metazoa</taxon>
        <taxon>Ecdysozoa</taxon>
        <taxon>Arthropoda</taxon>
        <taxon>Hexapoda</taxon>
        <taxon>Insecta</taxon>
        <taxon>Pterygota</taxon>
        <taxon>Neoptera</taxon>
        <taxon>Paraneoptera</taxon>
        <taxon>Hemiptera</taxon>
        <taxon>Sternorrhyncha</taxon>
        <taxon>Psylloidea</taxon>
        <taxon>Psyllidae</taxon>
        <taxon>Diaphorininae</taxon>
        <taxon>Diaphorina</taxon>
    </lineage>
</organism>
<gene>
    <name evidence="4" type="primary">LOC103524313</name>
</gene>
<dbReference type="Proteomes" id="UP000079169">
    <property type="component" value="Unplaced"/>
</dbReference>
<keyword evidence="2" id="KW-0249">Electron transport</keyword>
<keyword evidence="2" id="KW-0496">Mitochondrion</keyword>
<dbReference type="PaxDb" id="121845-A0A1S3DTE6"/>
<name>A0A1S3DTE6_DIACI</name>
<dbReference type="OMA" id="YKTDYLP"/>
<dbReference type="STRING" id="121845.A0A1S3DTE6"/>